<accession>A0AA35RNP8</accession>
<keyword evidence="1" id="KW-0560">Oxidoreductase</keyword>
<evidence type="ECO:0000256" key="2">
    <source>
        <dbReference type="ARBA" id="ARBA00023033"/>
    </source>
</evidence>
<dbReference type="InterPro" id="IPR011251">
    <property type="entry name" value="Luciferase-like_dom"/>
</dbReference>
<dbReference type="Proteomes" id="UP001174909">
    <property type="component" value="Unassembled WGS sequence"/>
</dbReference>
<reference evidence="4" key="1">
    <citation type="submission" date="2023-03" db="EMBL/GenBank/DDBJ databases">
        <authorList>
            <person name="Steffen K."/>
            <person name="Cardenas P."/>
        </authorList>
    </citation>
    <scope>NUCLEOTIDE SEQUENCE</scope>
</reference>
<dbReference type="GO" id="GO:0016705">
    <property type="term" value="F:oxidoreductase activity, acting on paired donors, with incorporation or reduction of molecular oxygen"/>
    <property type="evidence" value="ECO:0007669"/>
    <property type="project" value="InterPro"/>
</dbReference>
<dbReference type="AlphaFoldDB" id="A0AA35RNP8"/>
<dbReference type="InterPro" id="IPR050766">
    <property type="entry name" value="Bact_Lucif_Oxidored"/>
</dbReference>
<gene>
    <name evidence="4" type="ORF">GBAR_LOCUS8838</name>
</gene>
<comment type="caution">
    <text evidence="4">The sequence shown here is derived from an EMBL/GenBank/DDBJ whole genome shotgun (WGS) entry which is preliminary data.</text>
</comment>
<dbReference type="PANTHER" id="PTHR30137:SF8">
    <property type="entry name" value="BLR5498 PROTEIN"/>
    <property type="match status" value="1"/>
</dbReference>
<dbReference type="Pfam" id="PF00296">
    <property type="entry name" value="Bac_luciferase"/>
    <property type="match status" value="1"/>
</dbReference>
<keyword evidence="5" id="KW-1185">Reference proteome</keyword>
<sequence>MVQEAEDLGVKSVWLAEYHFNMERVLASPVTIATAIAAKTSTMRIGTAVYCLPLGHPIRVAEEMAVLDHISDGRLEMGIGRGTFPNVHEGFNVSFEESRSRFDEFLEVVVTAWTQETFSFHGEHFSCDELTVTPRPYQQPHPPITIGVTSAESFPIVGAMGYPLIVNPSRVFTLDELAEHTAAYRAAWKNAGHPGEGKVGIRVPVYVNEDAERAYLNPKESAVNSITRLGNRVGSYAGRTGTLGDWAEQSRRILGMDYDDWLRDKVVYGTPAQVTDRLADLEKPLGLDQCIYEINYGNLMSDELQTASLRLFNKKVLPQLLTE</sequence>
<dbReference type="GO" id="GO:0005829">
    <property type="term" value="C:cytosol"/>
    <property type="evidence" value="ECO:0007669"/>
    <property type="project" value="TreeGrafter"/>
</dbReference>
<evidence type="ECO:0000313" key="4">
    <source>
        <dbReference type="EMBL" id="CAI8014088.1"/>
    </source>
</evidence>
<evidence type="ECO:0000313" key="5">
    <source>
        <dbReference type="Proteomes" id="UP001174909"/>
    </source>
</evidence>
<keyword evidence="2" id="KW-0503">Monooxygenase</keyword>
<feature type="domain" description="Luciferase-like" evidence="3">
    <location>
        <begin position="2"/>
        <end position="284"/>
    </location>
</feature>
<name>A0AA35RNP8_GEOBA</name>
<protein>
    <submittedName>
        <fullName evidence="4">Uncharacterized protein y4wF</fullName>
    </submittedName>
</protein>
<dbReference type="EMBL" id="CASHTH010001326">
    <property type="protein sequence ID" value="CAI8014088.1"/>
    <property type="molecule type" value="Genomic_DNA"/>
</dbReference>
<dbReference type="GO" id="GO:0004497">
    <property type="term" value="F:monooxygenase activity"/>
    <property type="evidence" value="ECO:0007669"/>
    <property type="project" value="UniProtKB-KW"/>
</dbReference>
<dbReference type="PANTHER" id="PTHR30137">
    <property type="entry name" value="LUCIFERASE-LIKE MONOOXYGENASE"/>
    <property type="match status" value="1"/>
</dbReference>
<dbReference type="Gene3D" id="3.20.20.30">
    <property type="entry name" value="Luciferase-like domain"/>
    <property type="match status" value="1"/>
</dbReference>
<dbReference type="InterPro" id="IPR036661">
    <property type="entry name" value="Luciferase-like_sf"/>
</dbReference>
<dbReference type="SUPFAM" id="SSF51679">
    <property type="entry name" value="Bacterial luciferase-like"/>
    <property type="match status" value="1"/>
</dbReference>
<proteinExistence type="predicted"/>
<organism evidence="4 5">
    <name type="scientific">Geodia barretti</name>
    <name type="common">Barrett's horny sponge</name>
    <dbReference type="NCBI Taxonomy" id="519541"/>
    <lineage>
        <taxon>Eukaryota</taxon>
        <taxon>Metazoa</taxon>
        <taxon>Porifera</taxon>
        <taxon>Demospongiae</taxon>
        <taxon>Heteroscleromorpha</taxon>
        <taxon>Tetractinellida</taxon>
        <taxon>Astrophorina</taxon>
        <taxon>Geodiidae</taxon>
        <taxon>Geodia</taxon>
    </lineage>
</organism>
<evidence type="ECO:0000256" key="1">
    <source>
        <dbReference type="ARBA" id="ARBA00023002"/>
    </source>
</evidence>
<evidence type="ECO:0000259" key="3">
    <source>
        <dbReference type="Pfam" id="PF00296"/>
    </source>
</evidence>